<gene>
    <name evidence="1" type="ORF">TIFTF001_029376</name>
</gene>
<evidence type="ECO:0000313" key="1">
    <source>
        <dbReference type="EMBL" id="GMN60282.1"/>
    </source>
</evidence>
<dbReference type="AlphaFoldDB" id="A0AA88DRE7"/>
<name>A0AA88DRE7_FICCA</name>
<dbReference type="EMBL" id="BTGU01000097">
    <property type="protein sequence ID" value="GMN60282.1"/>
    <property type="molecule type" value="Genomic_DNA"/>
</dbReference>
<evidence type="ECO:0000313" key="2">
    <source>
        <dbReference type="Proteomes" id="UP001187192"/>
    </source>
</evidence>
<sequence>MPIRVGRDLHHHSPSLVYANENHVLLPQPPPVEKVVTVDEYCQEKAKKVCEEGLSHHMKKLTLKYKRQYELCFRVNYRQCIKENMVKH</sequence>
<keyword evidence="2" id="KW-1185">Reference proteome</keyword>
<organism evidence="1 2">
    <name type="scientific">Ficus carica</name>
    <name type="common">Common fig</name>
    <dbReference type="NCBI Taxonomy" id="3494"/>
    <lineage>
        <taxon>Eukaryota</taxon>
        <taxon>Viridiplantae</taxon>
        <taxon>Streptophyta</taxon>
        <taxon>Embryophyta</taxon>
        <taxon>Tracheophyta</taxon>
        <taxon>Spermatophyta</taxon>
        <taxon>Magnoliopsida</taxon>
        <taxon>eudicotyledons</taxon>
        <taxon>Gunneridae</taxon>
        <taxon>Pentapetalae</taxon>
        <taxon>rosids</taxon>
        <taxon>fabids</taxon>
        <taxon>Rosales</taxon>
        <taxon>Moraceae</taxon>
        <taxon>Ficeae</taxon>
        <taxon>Ficus</taxon>
    </lineage>
</organism>
<comment type="caution">
    <text evidence="1">The sequence shown here is derived from an EMBL/GenBank/DDBJ whole genome shotgun (WGS) entry which is preliminary data.</text>
</comment>
<accession>A0AA88DRE7</accession>
<reference evidence="1" key="1">
    <citation type="submission" date="2023-07" db="EMBL/GenBank/DDBJ databases">
        <title>draft genome sequence of fig (Ficus carica).</title>
        <authorList>
            <person name="Takahashi T."/>
            <person name="Nishimura K."/>
        </authorList>
    </citation>
    <scope>NUCLEOTIDE SEQUENCE</scope>
</reference>
<proteinExistence type="predicted"/>
<dbReference type="Proteomes" id="UP001187192">
    <property type="component" value="Unassembled WGS sequence"/>
</dbReference>
<protein>
    <submittedName>
        <fullName evidence="1">Uncharacterized protein</fullName>
    </submittedName>
</protein>